<comment type="caution">
    <text evidence="6">The sequence shown here is derived from an EMBL/GenBank/DDBJ whole genome shotgun (WGS) entry which is preliminary data.</text>
</comment>
<evidence type="ECO:0000256" key="4">
    <source>
        <dbReference type="ARBA" id="ARBA00023163"/>
    </source>
</evidence>
<dbReference type="InterPro" id="IPR000847">
    <property type="entry name" value="LysR_HTH_N"/>
</dbReference>
<dbReference type="STRING" id="1837282.A6F49_00390"/>
<dbReference type="Gene3D" id="1.10.10.10">
    <property type="entry name" value="Winged helix-like DNA-binding domain superfamily/Winged helix DNA-binding domain"/>
    <property type="match status" value="1"/>
</dbReference>
<comment type="similarity">
    <text evidence="1">Belongs to the LysR transcriptional regulatory family.</text>
</comment>
<dbReference type="PANTHER" id="PTHR30126:SF94">
    <property type="entry name" value="LYSR FAMILY TRANSCRIPTIONAL REGULATOR"/>
    <property type="match status" value="1"/>
</dbReference>
<evidence type="ECO:0000256" key="2">
    <source>
        <dbReference type="ARBA" id="ARBA00023015"/>
    </source>
</evidence>
<accession>A0A1B7LVQ0</accession>
<dbReference type="PROSITE" id="PS50931">
    <property type="entry name" value="HTH_LYSR"/>
    <property type="match status" value="1"/>
</dbReference>
<dbReference type="Proteomes" id="UP000078292">
    <property type="component" value="Unassembled WGS sequence"/>
</dbReference>
<keyword evidence="4" id="KW-0804">Transcription</keyword>
<evidence type="ECO:0000256" key="3">
    <source>
        <dbReference type="ARBA" id="ARBA00023125"/>
    </source>
</evidence>
<keyword evidence="2" id="KW-0805">Transcription regulation</keyword>
<dbReference type="AlphaFoldDB" id="A0A1B7LVQ0"/>
<name>A0A1B7LVQ0_9MICC</name>
<evidence type="ECO:0000313" key="6">
    <source>
        <dbReference type="EMBL" id="OAV55082.1"/>
    </source>
</evidence>
<dbReference type="EMBL" id="LXEY01000095">
    <property type="protein sequence ID" value="OAV55082.1"/>
    <property type="molecule type" value="Genomic_DNA"/>
</dbReference>
<keyword evidence="3" id="KW-0238">DNA-binding</keyword>
<dbReference type="PANTHER" id="PTHR30126">
    <property type="entry name" value="HTH-TYPE TRANSCRIPTIONAL REGULATOR"/>
    <property type="match status" value="1"/>
</dbReference>
<dbReference type="SUPFAM" id="SSF46785">
    <property type="entry name" value="Winged helix' DNA-binding domain"/>
    <property type="match status" value="1"/>
</dbReference>
<evidence type="ECO:0000256" key="1">
    <source>
        <dbReference type="ARBA" id="ARBA00009437"/>
    </source>
</evidence>
<dbReference type="InterPro" id="IPR036388">
    <property type="entry name" value="WH-like_DNA-bd_sf"/>
</dbReference>
<dbReference type="OrthoDB" id="3461141at2"/>
<reference evidence="6 7" key="1">
    <citation type="submission" date="2016-04" db="EMBL/GenBank/DDBJ databases">
        <title>First whole genome shotgun sequence of the bacterium Enteractinococcus sp. strain UASWS1574.</title>
        <authorList>
            <person name="Crovadore J."/>
            <person name="Chablais R."/>
            <person name="Lefort F."/>
        </authorList>
    </citation>
    <scope>NUCLEOTIDE SEQUENCE [LARGE SCALE GENOMIC DNA]</scope>
    <source>
        <strain evidence="6 7">UASWS1574</strain>
    </source>
</reference>
<keyword evidence="7" id="KW-1185">Reference proteome</keyword>
<organism evidence="6 7">
    <name type="scientific">Enteractinococcus helveticum</name>
    <dbReference type="NCBI Taxonomy" id="1837282"/>
    <lineage>
        <taxon>Bacteria</taxon>
        <taxon>Bacillati</taxon>
        <taxon>Actinomycetota</taxon>
        <taxon>Actinomycetes</taxon>
        <taxon>Micrococcales</taxon>
        <taxon>Micrococcaceae</taxon>
    </lineage>
</organism>
<dbReference type="InterPro" id="IPR036390">
    <property type="entry name" value="WH_DNA-bd_sf"/>
</dbReference>
<gene>
    <name evidence="6" type="ORF">A6F49_00390</name>
</gene>
<dbReference type="RefSeq" id="WP_043055306.1">
    <property type="nucleotide sequence ID" value="NZ_LXEY01000095.1"/>
</dbReference>
<dbReference type="Pfam" id="PF00126">
    <property type="entry name" value="HTH_1"/>
    <property type="match status" value="1"/>
</dbReference>
<dbReference type="GO" id="GO:0000976">
    <property type="term" value="F:transcription cis-regulatory region binding"/>
    <property type="evidence" value="ECO:0007669"/>
    <property type="project" value="TreeGrafter"/>
</dbReference>
<dbReference type="GO" id="GO:0003700">
    <property type="term" value="F:DNA-binding transcription factor activity"/>
    <property type="evidence" value="ECO:0007669"/>
    <property type="project" value="InterPro"/>
</dbReference>
<proteinExistence type="inferred from homology"/>
<protein>
    <recommendedName>
        <fullName evidence="5">HTH lysR-type domain-containing protein</fullName>
    </recommendedName>
</protein>
<evidence type="ECO:0000313" key="7">
    <source>
        <dbReference type="Proteomes" id="UP000078292"/>
    </source>
</evidence>
<feature type="domain" description="HTH lysR-type" evidence="5">
    <location>
        <begin position="5"/>
        <end position="63"/>
    </location>
</feature>
<sequence length="80" mass="8595">MDIPFTLRQIQYFQAAASAGSIAAAAKHMNITPTALALALDELEKQLGLTLILRRKGRGVVLTSDGQRILEKSEDLIGSS</sequence>
<evidence type="ECO:0000259" key="5">
    <source>
        <dbReference type="PROSITE" id="PS50931"/>
    </source>
</evidence>